<protein>
    <submittedName>
        <fullName evidence="1">Uncharacterized protein</fullName>
    </submittedName>
</protein>
<dbReference type="Proteomes" id="UP000054843">
    <property type="component" value="Unassembled WGS sequence"/>
</dbReference>
<keyword evidence="2" id="KW-1185">Reference proteome</keyword>
<gene>
    <name evidence="1" type="ORF">T10_5000</name>
</gene>
<dbReference type="EMBL" id="JYDO01000355">
    <property type="protein sequence ID" value="KRZ65460.1"/>
    <property type="molecule type" value="Genomic_DNA"/>
</dbReference>
<proteinExistence type="predicted"/>
<name>A0A0V1M0V9_9BILA</name>
<organism evidence="1 2">
    <name type="scientific">Trichinella papuae</name>
    <dbReference type="NCBI Taxonomy" id="268474"/>
    <lineage>
        <taxon>Eukaryota</taxon>
        <taxon>Metazoa</taxon>
        <taxon>Ecdysozoa</taxon>
        <taxon>Nematoda</taxon>
        <taxon>Enoplea</taxon>
        <taxon>Dorylaimia</taxon>
        <taxon>Trichinellida</taxon>
        <taxon>Trichinellidae</taxon>
        <taxon>Trichinella</taxon>
    </lineage>
</organism>
<evidence type="ECO:0000313" key="1">
    <source>
        <dbReference type="EMBL" id="KRZ65460.1"/>
    </source>
</evidence>
<comment type="caution">
    <text evidence="1">The sequence shown here is derived from an EMBL/GenBank/DDBJ whole genome shotgun (WGS) entry which is preliminary data.</text>
</comment>
<accession>A0A0V1M0V9</accession>
<evidence type="ECO:0000313" key="2">
    <source>
        <dbReference type="Proteomes" id="UP000054843"/>
    </source>
</evidence>
<dbReference type="AlphaFoldDB" id="A0A0V1M0V9"/>
<reference evidence="1 2" key="1">
    <citation type="submission" date="2015-01" db="EMBL/GenBank/DDBJ databases">
        <title>Evolution of Trichinella species and genotypes.</title>
        <authorList>
            <person name="Korhonen P.K."/>
            <person name="Edoardo P."/>
            <person name="Giuseppe L.R."/>
            <person name="Gasser R.B."/>
        </authorList>
    </citation>
    <scope>NUCLEOTIDE SEQUENCE [LARGE SCALE GENOMIC DNA]</scope>
    <source>
        <strain evidence="1">ISS1980</strain>
    </source>
</reference>
<sequence>MDPRNFEIDSLSRQMEAGPPVQNNLVQILIRIRRFRVGLQVDISKMIEMSLDLFGESWGLCMHHKYSASKEYALGLLTTPFLAMSVIRYHALNHLQGFPLGANQILENMLDELVDAKEIVIELMALMTKRRIPSD</sequence>